<evidence type="ECO:0008006" key="4">
    <source>
        <dbReference type="Google" id="ProtNLM"/>
    </source>
</evidence>
<comment type="caution">
    <text evidence="2">The sequence shown here is derived from an EMBL/GenBank/DDBJ whole genome shotgun (WGS) entry which is preliminary data.</text>
</comment>
<sequence length="437" mass="47776">MGLLLERGHLELVIRAAAERGEWFCAKGAVEELCRAGEFGRALKVMEPFVATGWRTALSAKADILLRAGRPREALDLVRPDDAGGASKAECHDLAALLARAGRVDEAVGLLVPHIDGWWTLSVLVQITEGRDRDERVLELIAPHADSARHARAENRWDHPFHNAQELQAQVLERAGRADEAIRVLGQDIAGHRYLTQNTLTAYARLLARHGRLDDLRELAGQNAHTVLDVYADALRDHGRGEEAEAVMREAIAADDWTGHRAWLSSALLWDGRLDDAIAVAEPGFGGYDCSNLLAPLVHALADRPEDLLHLLEHPRVRPHHDHEEFQHVWRAWALAGLGRVDEAIALAEADPRPWTDPRIVKAGLLATAGHLDAAATALRALGTIEARTELCEVLIRQGRAAEAIAVHPTAAEQRAATPKPEPAPAGEHGYSTEPPF</sequence>
<gene>
    <name evidence="2" type="ORF">GCM10010218_61160</name>
</gene>
<name>A0A919B968_9ACTN</name>
<dbReference type="EMBL" id="BNBD01000021">
    <property type="protein sequence ID" value="GHF71705.1"/>
    <property type="molecule type" value="Genomic_DNA"/>
</dbReference>
<proteinExistence type="predicted"/>
<evidence type="ECO:0000313" key="2">
    <source>
        <dbReference type="EMBL" id="GHF71705.1"/>
    </source>
</evidence>
<dbReference type="AlphaFoldDB" id="A0A919B968"/>
<dbReference type="InterPro" id="IPR011990">
    <property type="entry name" value="TPR-like_helical_dom_sf"/>
</dbReference>
<keyword evidence="3" id="KW-1185">Reference proteome</keyword>
<dbReference type="Proteomes" id="UP000638313">
    <property type="component" value="Unassembled WGS sequence"/>
</dbReference>
<evidence type="ECO:0000256" key="1">
    <source>
        <dbReference type="SAM" id="MobiDB-lite"/>
    </source>
</evidence>
<accession>A0A919B968</accession>
<dbReference type="GO" id="GO:0042802">
    <property type="term" value="F:identical protein binding"/>
    <property type="evidence" value="ECO:0007669"/>
    <property type="project" value="InterPro"/>
</dbReference>
<dbReference type="SUPFAM" id="SSF48452">
    <property type="entry name" value="TPR-like"/>
    <property type="match status" value="1"/>
</dbReference>
<dbReference type="Pfam" id="PF07721">
    <property type="entry name" value="TPR_4"/>
    <property type="match status" value="4"/>
</dbReference>
<evidence type="ECO:0000313" key="3">
    <source>
        <dbReference type="Proteomes" id="UP000638313"/>
    </source>
</evidence>
<feature type="region of interest" description="Disordered" evidence="1">
    <location>
        <begin position="409"/>
        <end position="437"/>
    </location>
</feature>
<protein>
    <recommendedName>
        <fullName evidence="4">Tetratricopeptide repeat protein</fullName>
    </recommendedName>
</protein>
<reference evidence="2" key="2">
    <citation type="submission" date="2020-09" db="EMBL/GenBank/DDBJ databases">
        <authorList>
            <person name="Sun Q."/>
            <person name="Ohkuma M."/>
        </authorList>
    </citation>
    <scope>NUCLEOTIDE SEQUENCE</scope>
    <source>
        <strain evidence="2">JCM 4059</strain>
    </source>
</reference>
<dbReference type="InterPro" id="IPR011717">
    <property type="entry name" value="TPR-4"/>
</dbReference>
<reference evidence="2" key="1">
    <citation type="journal article" date="2014" name="Int. J. Syst. Evol. Microbiol.">
        <title>Complete genome sequence of Corynebacterium casei LMG S-19264T (=DSM 44701T), isolated from a smear-ripened cheese.</title>
        <authorList>
            <consortium name="US DOE Joint Genome Institute (JGI-PGF)"/>
            <person name="Walter F."/>
            <person name="Albersmeier A."/>
            <person name="Kalinowski J."/>
            <person name="Ruckert C."/>
        </authorList>
    </citation>
    <scope>NUCLEOTIDE SEQUENCE</scope>
    <source>
        <strain evidence="2">JCM 4059</strain>
    </source>
</reference>
<dbReference type="Gene3D" id="1.25.40.10">
    <property type="entry name" value="Tetratricopeptide repeat domain"/>
    <property type="match status" value="1"/>
</dbReference>
<organism evidence="2 3">
    <name type="scientific">Streptomyces mashuensis</name>
    <dbReference type="NCBI Taxonomy" id="33904"/>
    <lineage>
        <taxon>Bacteria</taxon>
        <taxon>Bacillati</taxon>
        <taxon>Actinomycetota</taxon>
        <taxon>Actinomycetes</taxon>
        <taxon>Kitasatosporales</taxon>
        <taxon>Streptomycetaceae</taxon>
        <taxon>Streptomyces</taxon>
    </lineage>
</organism>